<dbReference type="STRING" id="337451.A0A3S3PUD0"/>
<dbReference type="InterPro" id="IPR055330">
    <property type="entry name" value="SECE1-like"/>
</dbReference>
<feature type="region of interest" description="Disordered" evidence="1">
    <location>
        <begin position="1"/>
        <end position="29"/>
    </location>
</feature>
<dbReference type="EMBL" id="QPKB01000147">
    <property type="protein sequence ID" value="RWR97858.1"/>
    <property type="molecule type" value="Genomic_DNA"/>
</dbReference>
<dbReference type="PANTHER" id="PTHR37240">
    <property type="entry name" value="PREPROTEIN TRANSLOCASE SUBUNIT SECE1"/>
    <property type="match status" value="1"/>
</dbReference>
<keyword evidence="2" id="KW-1133">Transmembrane helix</keyword>
<feature type="region of interest" description="Disordered" evidence="1">
    <location>
        <begin position="65"/>
        <end position="138"/>
    </location>
</feature>
<evidence type="ECO:0000313" key="3">
    <source>
        <dbReference type="EMBL" id="RWR97858.1"/>
    </source>
</evidence>
<sequence length="201" mass="21852">MISKRGNPNRTQYLAPASPNPKSNNISNSQSVGMALSSVSLSFLPNPNIQSPYRLHLPSFKPARVPFSTPSRRQTHRFSIQEGKPSNNTTSDVPTTKIDFNTQKPETASAAEEEEQGELEKPNSEIKELRREKSGGDDLWSGVGEEVREIEWPVFGRVLGTTGVVLAVIAGSSVVLLTVNAVLAELSDRVFAGKGVQDFFG</sequence>
<dbReference type="GO" id="GO:0009535">
    <property type="term" value="C:chloroplast thylakoid membrane"/>
    <property type="evidence" value="ECO:0007669"/>
    <property type="project" value="TreeGrafter"/>
</dbReference>
<evidence type="ECO:0000256" key="2">
    <source>
        <dbReference type="SAM" id="Phobius"/>
    </source>
</evidence>
<keyword evidence="2" id="KW-0812">Transmembrane</keyword>
<feature type="compositionally biased region" description="Low complexity" evidence="1">
    <location>
        <begin position="16"/>
        <end position="29"/>
    </location>
</feature>
<keyword evidence="4" id="KW-1185">Reference proteome</keyword>
<organism evidence="3 4">
    <name type="scientific">Cinnamomum micranthum f. kanehirae</name>
    <dbReference type="NCBI Taxonomy" id="337451"/>
    <lineage>
        <taxon>Eukaryota</taxon>
        <taxon>Viridiplantae</taxon>
        <taxon>Streptophyta</taxon>
        <taxon>Embryophyta</taxon>
        <taxon>Tracheophyta</taxon>
        <taxon>Spermatophyta</taxon>
        <taxon>Magnoliopsida</taxon>
        <taxon>Magnoliidae</taxon>
        <taxon>Laurales</taxon>
        <taxon>Lauraceae</taxon>
        <taxon>Cinnamomum</taxon>
    </lineage>
</organism>
<protein>
    <submittedName>
        <fullName evidence="3">Preprotein translocase subunit SECE1</fullName>
    </submittedName>
</protein>
<keyword evidence="2" id="KW-0472">Membrane</keyword>
<feature type="transmembrane region" description="Helical" evidence="2">
    <location>
        <begin position="158"/>
        <end position="183"/>
    </location>
</feature>
<dbReference type="PANTHER" id="PTHR37240:SF1">
    <property type="entry name" value="PREPROTEIN TRANSLOCASE SUBUNIT SECE1"/>
    <property type="match status" value="1"/>
</dbReference>
<reference evidence="3 4" key="1">
    <citation type="journal article" date="2019" name="Nat. Plants">
        <title>Stout camphor tree genome fills gaps in understanding of flowering plant genome evolution.</title>
        <authorList>
            <person name="Chaw S.M."/>
            <person name="Liu Y.C."/>
            <person name="Wu Y.W."/>
            <person name="Wang H.Y."/>
            <person name="Lin C.I."/>
            <person name="Wu C.S."/>
            <person name="Ke H.M."/>
            <person name="Chang L.Y."/>
            <person name="Hsu C.Y."/>
            <person name="Yang H.T."/>
            <person name="Sudianto E."/>
            <person name="Hsu M.H."/>
            <person name="Wu K.P."/>
            <person name="Wang L.N."/>
            <person name="Leebens-Mack J.H."/>
            <person name="Tsai I.J."/>
        </authorList>
    </citation>
    <scope>NUCLEOTIDE SEQUENCE [LARGE SCALE GENOMIC DNA]</scope>
    <source>
        <strain evidence="4">cv. Chaw 1501</strain>
        <tissue evidence="3">Young leaves</tissue>
    </source>
</reference>
<accession>A0A3S3PUD0</accession>
<dbReference type="Proteomes" id="UP000283530">
    <property type="component" value="Unassembled WGS sequence"/>
</dbReference>
<evidence type="ECO:0000313" key="4">
    <source>
        <dbReference type="Proteomes" id="UP000283530"/>
    </source>
</evidence>
<comment type="caution">
    <text evidence="3">The sequence shown here is derived from an EMBL/GenBank/DDBJ whole genome shotgun (WGS) entry which is preliminary data.</text>
</comment>
<feature type="compositionally biased region" description="Polar residues" evidence="1">
    <location>
        <begin position="84"/>
        <end position="105"/>
    </location>
</feature>
<gene>
    <name evidence="3" type="ORF">CKAN_02732100</name>
</gene>
<evidence type="ECO:0000256" key="1">
    <source>
        <dbReference type="SAM" id="MobiDB-lite"/>
    </source>
</evidence>
<dbReference type="AlphaFoldDB" id="A0A3S3PUD0"/>
<feature type="compositionally biased region" description="Basic and acidic residues" evidence="1">
    <location>
        <begin position="118"/>
        <end position="136"/>
    </location>
</feature>
<feature type="compositionally biased region" description="Polar residues" evidence="1">
    <location>
        <begin position="1"/>
        <end position="12"/>
    </location>
</feature>
<proteinExistence type="predicted"/>
<name>A0A3S3PUD0_9MAGN</name>
<dbReference type="OrthoDB" id="1937988at2759"/>